<evidence type="ECO:0000256" key="5">
    <source>
        <dbReference type="ARBA" id="ARBA00023004"/>
    </source>
</evidence>
<keyword evidence="2 8" id="KW-0949">S-adenosyl-L-methionine</keyword>
<evidence type="ECO:0000256" key="7">
    <source>
        <dbReference type="ARBA" id="ARBA00023239"/>
    </source>
</evidence>
<dbReference type="GO" id="GO:0051539">
    <property type="term" value="F:4 iron, 4 sulfur cluster binding"/>
    <property type="evidence" value="ECO:0007669"/>
    <property type="project" value="UniProtKB-UniRule"/>
</dbReference>
<accession>A0A8G1A272</accession>
<dbReference type="CDD" id="cd01335">
    <property type="entry name" value="Radical_SAM"/>
    <property type="match status" value="1"/>
</dbReference>
<evidence type="ECO:0000259" key="9">
    <source>
        <dbReference type="PROSITE" id="PS51918"/>
    </source>
</evidence>
<feature type="binding site" evidence="8">
    <location>
        <begin position="10"/>
        <end position="12"/>
    </location>
    <ligand>
        <name>substrate</name>
    </ligand>
</feature>
<sequence length="204" mass="23147">MRVCEIFGSLQGEGRHQGRPTTFVRLAGCNLRCRWCDTPGAQDPRHGEEASVDVVLDQVWRMRRRHVCITGGEPLLQVEEVAEMCRRLHRMDYTVEIETNGTVDFRPVQPFASVCMDVKCPSSGEKSDIALLQHIRPSDSVKFVVGDARDLEYAEQVITRCPVRGEIFVSPVYGSDERGIAAWVLESGLPVRFQIQLHKHLEMR</sequence>
<comment type="pathway">
    <text evidence="8">Purine metabolism; 7-cyano-7-deazaguanine biosynthesis.</text>
</comment>
<feature type="binding site" evidence="8">
    <location>
        <position position="72"/>
    </location>
    <ligand>
        <name>S-adenosyl-L-methionine</name>
        <dbReference type="ChEBI" id="CHEBI:59789"/>
    </ligand>
</feature>
<comment type="function">
    <text evidence="8">Catalyzes the complex heterocyclic radical-mediated conversion of 6-carboxy-5,6,7,8-tetrahydropterin (CPH4) to 7-carboxy-7-deazaguanine (CDG), a step common to the biosynthetic pathways of all 7-deazapurine-containing compounds.</text>
</comment>
<evidence type="ECO:0000256" key="1">
    <source>
        <dbReference type="ARBA" id="ARBA00022485"/>
    </source>
</evidence>
<dbReference type="AlphaFoldDB" id="A0A8G1A272"/>
<feature type="domain" description="Radical SAM core" evidence="9">
    <location>
        <begin position="16"/>
        <end position="204"/>
    </location>
</feature>
<comment type="cofactor">
    <cofactor evidence="8">
        <name>S-adenosyl-L-methionine</name>
        <dbReference type="ChEBI" id="CHEBI:59789"/>
    </cofactor>
    <text evidence="8">Binds 1 S-adenosyl-L-methionine per subunit.</text>
</comment>
<evidence type="ECO:0000256" key="3">
    <source>
        <dbReference type="ARBA" id="ARBA00022723"/>
    </source>
</evidence>
<feature type="binding site" evidence="8">
    <location>
        <position position="33"/>
    </location>
    <ligand>
        <name>[4Fe-4S] cluster</name>
        <dbReference type="ChEBI" id="CHEBI:49883"/>
        <note>4Fe-4S-S-AdoMet</note>
    </ligand>
</feature>
<dbReference type="Pfam" id="PF04055">
    <property type="entry name" value="Radical_SAM"/>
    <property type="match status" value="1"/>
</dbReference>
<dbReference type="Proteomes" id="UP000826709">
    <property type="component" value="Chromosome"/>
</dbReference>
<dbReference type="EC" id="4.3.99.3" evidence="8"/>
<dbReference type="RefSeq" id="WP_220680498.1">
    <property type="nucleotide sequence ID" value="NZ_CP037968.1"/>
</dbReference>
<dbReference type="PANTHER" id="PTHR42836">
    <property type="entry name" value="7-CARBOXY-7-DEAZAGUANINE SYNTHASE"/>
    <property type="match status" value="1"/>
</dbReference>
<dbReference type="GO" id="GO:0016840">
    <property type="term" value="F:carbon-nitrogen lyase activity"/>
    <property type="evidence" value="ECO:0007669"/>
    <property type="project" value="UniProtKB-UniRule"/>
</dbReference>
<dbReference type="SFLD" id="SFLDS00029">
    <property type="entry name" value="Radical_SAM"/>
    <property type="match status" value="1"/>
</dbReference>
<dbReference type="KEGG" id="mfk:E2N92_06975"/>
<evidence type="ECO:0000313" key="11">
    <source>
        <dbReference type="Proteomes" id="UP000826709"/>
    </source>
</evidence>
<feature type="binding site" evidence="8">
    <location>
        <position position="36"/>
    </location>
    <ligand>
        <name>[4Fe-4S] cluster</name>
        <dbReference type="ChEBI" id="CHEBI:49883"/>
        <note>4Fe-4S-S-AdoMet</note>
    </ligand>
</feature>
<dbReference type="InterPro" id="IPR058240">
    <property type="entry name" value="rSAM_sf"/>
</dbReference>
<dbReference type="EMBL" id="CP037968">
    <property type="protein sequence ID" value="QYZ79195.1"/>
    <property type="molecule type" value="Genomic_DNA"/>
</dbReference>
<keyword evidence="5 8" id="KW-0408">Iron</keyword>
<keyword evidence="1 8" id="KW-0004">4Fe-4S</keyword>
<dbReference type="GO" id="GO:0000287">
    <property type="term" value="F:magnesium ion binding"/>
    <property type="evidence" value="ECO:0007669"/>
    <property type="project" value="UniProtKB-UniRule"/>
</dbReference>
<dbReference type="HAMAP" id="MF_00917">
    <property type="entry name" value="QueE"/>
    <property type="match status" value="1"/>
</dbReference>
<dbReference type="GO" id="GO:1904047">
    <property type="term" value="F:S-adenosyl-L-methionine binding"/>
    <property type="evidence" value="ECO:0007669"/>
    <property type="project" value="UniProtKB-UniRule"/>
</dbReference>
<dbReference type="PIRSF" id="PIRSF000370">
    <property type="entry name" value="QueE"/>
    <property type="match status" value="1"/>
</dbReference>
<dbReference type="SUPFAM" id="SSF102114">
    <property type="entry name" value="Radical SAM enzymes"/>
    <property type="match status" value="1"/>
</dbReference>
<evidence type="ECO:0000256" key="6">
    <source>
        <dbReference type="ARBA" id="ARBA00023014"/>
    </source>
</evidence>
<keyword evidence="7 8" id="KW-0456">Lyase</keyword>
<keyword evidence="6 8" id="KW-0411">Iron-sulfur</keyword>
<feature type="binding site" evidence="8">
    <location>
        <begin position="35"/>
        <end position="37"/>
    </location>
    <ligand>
        <name>S-adenosyl-L-methionine</name>
        <dbReference type="ChEBI" id="CHEBI:59789"/>
    </ligand>
</feature>
<comment type="cofactor">
    <cofactor evidence="8">
        <name>[4Fe-4S] cluster</name>
        <dbReference type="ChEBI" id="CHEBI:49883"/>
    </cofactor>
    <text evidence="8">Binds 1 [4Fe-4S] cluster. The cluster is coordinated with 3 cysteines and an exchangeable S-adenosyl-L-methionine.</text>
</comment>
<protein>
    <recommendedName>
        <fullName evidence="8">7-carboxy-7-deazaguanine synthase</fullName>
        <shortName evidence="8">CDG synthase</shortName>
        <ecNumber evidence="8">4.3.99.3</ecNumber>
    </recommendedName>
    <alternativeName>
        <fullName evidence="8">Archaeosine biosynthesis protein QueE</fullName>
    </alternativeName>
</protein>
<evidence type="ECO:0000256" key="4">
    <source>
        <dbReference type="ARBA" id="ARBA00022842"/>
    </source>
</evidence>
<dbReference type="InterPro" id="IPR024924">
    <property type="entry name" value="7-CO-7-deazaguanine_synth-like"/>
</dbReference>
<dbReference type="UniPathway" id="UPA00391"/>
<feature type="binding site" evidence="8">
    <location>
        <position position="38"/>
    </location>
    <ligand>
        <name>Mg(2+)</name>
        <dbReference type="ChEBI" id="CHEBI:18420"/>
    </ligand>
</feature>
<gene>
    <name evidence="8" type="primary">queE</name>
    <name evidence="10" type="ORF">E2N92_06975</name>
</gene>
<comment type="subunit">
    <text evidence="8">Homodimer.</text>
</comment>
<keyword evidence="4 8" id="KW-0460">Magnesium</keyword>
<comment type="catalytic activity">
    <reaction evidence="8">
        <text>6-carboxy-5,6,7,8-tetrahydropterin + H(+) = 7-carboxy-7-carbaguanine + NH4(+)</text>
        <dbReference type="Rhea" id="RHEA:27974"/>
        <dbReference type="ChEBI" id="CHEBI:15378"/>
        <dbReference type="ChEBI" id="CHEBI:28938"/>
        <dbReference type="ChEBI" id="CHEBI:61032"/>
        <dbReference type="ChEBI" id="CHEBI:61036"/>
        <dbReference type="EC" id="4.3.99.3"/>
    </reaction>
</comment>
<feature type="binding site" evidence="8">
    <location>
        <position position="29"/>
    </location>
    <ligand>
        <name>[4Fe-4S] cluster</name>
        <dbReference type="ChEBI" id="CHEBI:49883"/>
        <note>4Fe-4S-S-AdoMet</note>
    </ligand>
</feature>
<proteinExistence type="inferred from homology"/>
<dbReference type="InterPro" id="IPR013785">
    <property type="entry name" value="Aldolase_TIM"/>
</dbReference>
<feature type="binding site" evidence="8">
    <location>
        <position position="70"/>
    </location>
    <ligand>
        <name>substrate</name>
    </ligand>
</feature>
<comment type="caution">
    <text evidence="8">Lacks conserved residue(s) required for the propagation of feature annotation.</text>
</comment>
<dbReference type="InterPro" id="IPR007197">
    <property type="entry name" value="rSAM"/>
</dbReference>
<reference evidence="10" key="2">
    <citation type="submission" date="2019-03" db="EMBL/GenBank/DDBJ databases">
        <authorList>
            <person name="Chen S.-C."/>
            <person name="Wu S.-Y."/>
            <person name="Lai M.-C."/>
        </authorList>
    </citation>
    <scope>NUCLEOTIDE SEQUENCE</scope>
    <source>
        <strain evidence="10">ML15</strain>
    </source>
</reference>
<evidence type="ECO:0000313" key="10">
    <source>
        <dbReference type="EMBL" id="QYZ79195.1"/>
    </source>
</evidence>
<keyword evidence="11" id="KW-1185">Reference proteome</keyword>
<organism evidence="10 11">
    <name type="scientific">Methanofollis formosanus</name>
    <dbReference type="NCBI Taxonomy" id="299308"/>
    <lineage>
        <taxon>Archaea</taxon>
        <taxon>Methanobacteriati</taxon>
        <taxon>Methanobacteriota</taxon>
        <taxon>Stenosarchaea group</taxon>
        <taxon>Methanomicrobia</taxon>
        <taxon>Methanomicrobiales</taxon>
        <taxon>Methanomicrobiaceae</taxon>
        <taxon>Methanofollis</taxon>
    </lineage>
</organism>
<dbReference type="PROSITE" id="PS51918">
    <property type="entry name" value="RADICAL_SAM"/>
    <property type="match status" value="1"/>
</dbReference>
<evidence type="ECO:0000256" key="2">
    <source>
        <dbReference type="ARBA" id="ARBA00022691"/>
    </source>
</evidence>
<reference evidence="10" key="1">
    <citation type="journal article" date="2005" name="Int. J. Syst. Evol. Microbiol.">
        <title>Methanofollis formosanus sp. nov., isolated from a fish pond.</title>
        <authorList>
            <person name="Wu S.Y."/>
            <person name="Chen S.C."/>
            <person name="Lai M.C."/>
        </authorList>
    </citation>
    <scope>NUCLEOTIDE SEQUENCE</scope>
    <source>
        <strain evidence="10">ML15</strain>
    </source>
</reference>
<name>A0A8G1A272_9EURY</name>
<evidence type="ECO:0000256" key="8">
    <source>
        <dbReference type="HAMAP-Rule" id="MF_00917"/>
    </source>
</evidence>
<feature type="binding site" evidence="8">
    <location>
        <position position="25"/>
    </location>
    <ligand>
        <name>substrate</name>
    </ligand>
</feature>
<comment type="similarity">
    <text evidence="8">Belongs to the radical SAM superfamily. 7-carboxy-7-deazaguanine synthase family.</text>
</comment>
<dbReference type="OrthoDB" id="7980at2157"/>
<dbReference type="PANTHER" id="PTHR42836:SF1">
    <property type="entry name" value="7-CARBOXY-7-DEAZAGUANINE SYNTHASE"/>
    <property type="match status" value="1"/>
</dbReference>
<keyword evidence="3 8" id="KW-0479">Metal-binding</keyword>
<comment type="cofactor">
    <cofactor evidence="8">
        <name>Mg(2+)</name>
        <dbReference type="ChEBI" id="CHEBI:18420"/>
    </cofactor>
</comment>
<dbReference type="Gene3D" id="3.20.20.70">
    <property type="entry name" value="Aldolase class I"/>
    <property type="match status" value="1"/>
</dbReference>